<evidence type="ECO:0000256" key="7">
    <source>
        <dbReference type="ARBA" id="ARBA00023125"/>
    </source>
</evidence>
<keyword evidence="6" id="KW-0805">Transcription regulation</keyword>
<evidence type="ECO:0000313" key="15">
    <source>
        <dbReference type="Proteomes" id="UP000078561"/>
    </source>
</evidence>
<dbReference type="STRING" id="4829.A0A168PF82"/>
<sequence length="569" mass="65587">MPTFKDRPCPICGTAKYRKTSDGGYVCKYGHQMVGYVEQQGDEDALLGVRTTKRKRTQNIDEQAKRLYGAELEDAFKRIFQFSLQVMSRSFVTDLGFPPEFEYVVRELWLLYIHDSGLKLVYANVVDNHRRSTKPAANATEEPEDLLAESDDSDRDIKPNIKVDNDDTNLVIENTDTENDAIKPGHDDDDTKATTRSTRSATKHQAATGNWSPLQFGHVIVFCFIAGVYLGWPITLSDLCRWCKTMRLPYLRIFQMVPSETLDMLDLRHLKGMTQVPSIARLRKYTVATINAFKKRCGLVLPEYNAAPLIYRYCTQMYLPVEVYFCARELHEKYAFFTKIGANTKRLEYGINYHDIDTRMMTLVLFMANLFYDWRHDDTSEPHYENPDLPPPLPKETWIKHIQANADRWEEIDRTKMVDSPDPDLAFIVNYLKEKTSHEKYLAKKEKKSLAGRYISRLRDDLVRTKQHYQALSDLLLDTPCVTPTGDFIKTGKENGSGLKVKKSGTAIIGDQYHYYRNTAEMDSEKVRYAKIHETVMTMACRICGCSFDFLTARLMAYESAMVRETTDS</sequence>
<dbReference type="OMA" id="MAYESAM"/>
<keyword evidence="8" id="KW-0804">Transcription</keyword>
<dbReference type="Pfam" id="PF20644">
    <property type="entry name" value="Rrn7_cyclin_N"/>
    <property type="match status" value="1"/>
</dbReference>
<dbReference type="OrthoDB" id="428577at2759"/>
<dbReference type="InterPro" id="IPR021752">
    <property type="entry name" value="TF_Rrn7_Zf"/>
</dbReference>
<dbReference type="InterPro" id="IPR033599">
    <property type="entry name" value="TAF1B/Rrn7"/>
</dbReference>
<keyword evidence="4" id="KW-0863">Zinc-finger</keyword>
<evidence type="ECO:0000256" key="3">
    <source>
        <dbReference type="ARBA" id="ARBA00022723"/>
    </source>
</evidence>
<evidence type="ECO:0000256" key="2">
    <source>
        <dbReference type="ARBA" id="ARBA00006899"/>
    </source>
</evidence>
<evidence type="ECO:0000256" key="9">
    <source>
        <dbReference type="ARBA" id="ARBA00023242"/>
    </source>
</evidence>
<dbReference type="Pfam" id="PF20645">
    <property type="entry name" value="Rrn7_cyclin_C"/>
    <property type="match status" value="1"/>
</dbReference>
<dbReference type="GO" id="GO:0042790">
    <property type="term" value="P:nucleolar large rRNA transcription by RNA polymerase I"/>
    <property type="evidence" value="ECO:0007669"/>
    <property type="project" value="TreeGrafter"/>
</dbReference>
<evidence type="ECO:0000313" key="14">
    <source>
        <dbReference type="EMBL" id="SAM02280.1"/>
    </source>
</evidence>
<dbReference type="PANTHER" id="PTHR31576">
    <property type="entry name" value="TATA BOX-BINDING PROTEIN-ASSOCIATED FACTOR RNA POLYMERASE I SUBUNIT B"/>
    <property type="match status" value="1"/>
</dbReference>
<gene>
    <name evidence="14" type="primary">ABSGL_08059.1 scaffold 9578</name>
</gene>
<dbReference type="EMBL" id="LT553800">
    <property type="protein sequence ID" value="SAM02280.1"/>
    <property type="molecule type" value="Genomic_DNA"/>
</dbReference>
<dbReference type="AlphaFoldDB" id="A0A168PF82"/>
<evidence type="ECO:0000256" key="4">
    <source>
        <dbReference type="ARBA" id="ARBA00022771"/>
    </source>
</evidence>
<dbReference type="PANTHER" id="PTHR31576:SF2">
    <property type="entry name" value="TATA BOX-BINDING PROTEIN-ASSOCIATED FACTOR RNA POLYMERASE I SUBUNIT B"/>
    <property type="match status" value="1"/>
</dbReference>
<dbReference type="InterPro" id="IPR048540">
    <property type="entry name" value="Rrn7_cyclin_N"/>
</dbReference>
<feature type="compositionally biased region" description="Acidic residues" evidence="10">
    <location>
        <begin position="141"/>
        <end position="154"/>
    </location>
</feature>
<dbReference type="GO" id="GO:0070860">
    <property type="term" value="C:RNA polymerase I core factor complex"/>
    <property type="evidence" value="ECO:0007669"/>
    <property type="project" value="InterPro"/>
</dbReference>
<accession>A0A168PF82</accession>
<feature type="region of interest" description="Disordered" evidence="10">
    <location>
        <begin position="174"/>
        <end position="204"/>
    </location>
</feature>
<evidence type="ECO:0000256" key="8">
    <source>
        <dbReference type="ARBA" id="ARBA00023163"/>
    </source>
</evidence>
<feature type="domain" description="Rrn7/TAF1B C-terminal cyclin" evidence="13">
    <location>
        <begin position="276"/>
        <end position="409"/>
    </location>
</feature>
<keyword evidence="5" id="KW-0862">Zinc</keyword>
<feature type="domain" description="Rrn7/TAF1B N-terminal cyclin" evidence="12">
    <location>
        <begin position="171"/>
        <end position="259"/>
    </location>
</feature>
<organism evidence="14">
    <name type="scientific">Absidia glauca</name>
    <name type="common">Pin mould</name>
    <dbReference type="NCBI Taxonomy" id="4829"/>
    <lineage>
        <taxon>Eukaryota</taxon>
        <taxon>Fungi</taxon>
        <taxon>Fungi incertae sedis</taxon>
        <taxon>Mucoromycota</taxon>
        <taxon>Mucoromycotina</taxon>
        <taxon>Mucoromycetes</taxon>
        <taxon>Mucorales</taxon>
        <taxon>Cunninghamellaceae</taxon>
        <taxon>Absidia</taxon>
    </lineage>
</organism>
<evidence type="ECO:0000256" key="10">
    <source>
        <dbReference type="SAM" id="MobiDB-lite"/>
    </source>
</evidence>
<name>A0A168PF82_ABSGL</name>
<feature type="region of interest" description="Disordered" evidence="10">
    <location>
        <begin position="133"/>
        <end position="160"/>
    </location>
</feature>
<dbReference type="Pfam" id="PF11781">
    <property type="entry name" value="Zn_ribbon_RRN7"/>
    <property type="match status" value="1"/>
</dbReference>
<keyword evidence="7" id="KW-0238">DNA-binding</keyword>
<feature type="domain" description="RRN7-type" evidence="11">
    <location>
        <begin position="5"/>
        <end position="35"/>
    </location>
</feature>
<keyword evidence="15" id="KW-1185">Reference proteome</keyword>
<reference evidence="14" key="1">
    <citation type="submission" date="2016-04" db="EMBL/GenBank/DDBJ databases">
        <authorList>
            <person name="Evans L.H."/>
            <person name="Alamgir A."/>
            <person name="Owens N."/>
            <person name="Weber N.D."/>
            <person name="Virtaneva K."/>
            <person name="Barbian K."/>
            <person name="Babar A."/>
            <person name="Rosenke K."/>
        </authorList>
    </citation>
    <scope>NUCLEOTIDE SEQUENCE [LARGE SCALE GENOMIC DNA]</scope>
    <source>
        <strain evidence="14">CBS 101.48</strain>
    </source>
</reference>
<evidence type="ECO:0000256" key="5">
    <source>
        <dbReference type="ARBA" id="ARBA00022833"/>
    </source>
</evidence>
<evidence type="ECO:0000259" key="12">
    <source>
        <dbReference type="Pfam" id="PF20644"/>
    </source>
</evidence>
<evidence type="ECO:0008006" key="16">
    <source>
        <dbReference type="Google" id="ProtNLM"/>
    </source>
</evidence>
<protein>
    <recommendedName>
        <fullName evidence="16">RRN7-type domain-containing protein</fullName>
    </recommendedName>
</protein>
<dbReference type="GO" id="GO:0008270">
    <property type="term" value="F:zinc ion binding"/>
    <property type="evidence" value="ECO:0007669"/>
    <property type="project" value="UniProtKB-KW"/>
</dbReference>
<keyword evidence="9" id="KW-0539">Nucleus</keyword>
<evidence type="ECO:0000256" key="1">
    <source>
        <dbReference type="ARBA" id="ARBA00004604"/>
    </source>
</evidence>
<dbReference type="GO" id="GO:0001164">
    <property type="term" value="F:RNA polymerase I core promoter sequence-specific DNA binding"/>
    <property type="evidence" value="ECO:0007669"/>
    <property type="project" value="InterPro"/>
</dbReference>
<evidence type="ECO:0000256" key="6">
    <source>
        <dbReference type="ARBA" id="ARBA00023015"/>
    </source>
</evidence>
<comment type="subcellular location">
    <subcellularLocation>
        <location evidence="1">Nucleus</location>
        <location evidence="1">Nucleolus</location>
    </subcellularLocation>
</comment>
<dbReference type="InParanoid" id="A0A168PF82"/>
<feature type="compositionally biased region" description="Basic and acidic residues" evidence="10">
    <location>
        <begin position="180"/>
        <end position="193"/>
    </location>
</feature>
<comment type="similarity">
    <text evidence="2">Belongs to the RRN7/TAF1B family.</text>
</comment>
<proteinExistence type="inferred from homology"/>
<evidence type="ECO:0000259" key="13">
    <source>
        <dbReference type="Pfam" id="PF20645"/>
    </source>
</evidence>
<keyword evidence="3" id="KW-0479">Metal-binding</keyword>
<dbReference type="InterPro" id="IPR048538">
    <property type="entry name" value="Rrn7_cyclin_C"/>
</dbReference>
<dbReference type="Proteomes" id="UP000078561">
    <property type="component" value="Unassembled WGS sequence"/>
</dbReference>
<dbReference type="FunCoup" id="A0A168PF82">
    <property type="interactions" value="44"/>
</dbReference>
<evidence type="ECO:0000259" key="11">
    <source>
        <dbReference type="Pfam" id="PF11781"/>
    </source>
</evidence>